<evidence type="ECO:0000256" key="1">
    <source>
        <dbReference type="SAM" id="Coils"/>
    </source>
</evidence>
<reference evidence="2 3" key="1">
    <citation type="submission" date="2023-04" db="EMBL/GenBank/DDBJ databases">
        <title>Acinetobacter johnsonii isolate AYTCM encoding NDM-1, OXA-58 and PER-1.</title>
        <authorList>
            <person name="Tian C."/>
            <person name="Wang S."/>
            <person name="Fan X."/>
            <person name="Xia D."/>
        </authorList>
    </citation>
    <scope>NUCLEOTIDE SEQUENCE [LARGE SCALE GENOMIC DNA]</scope>
    <source>
        <strain evidence="2 3">AYTCM</strain>
    </source>
</reference>
<keyword evidence="1" id="KW-0175">Coiled coil</keyword>
<dbReference type="EMBL" id="CP121776">
    <property type="protein sequence ID" value="WMG17648.1"/>
    <property type="molecule type" value="Genomic_DNA"/>
</dbReference>
<gene>
    <name evidence="2" type="ORF">QBJ73_14900</name>
</gene>
<sequence>MKAIQYKRPDDNSNIDDGALQKAFGGQIEYIGGSWCRSRVAILRANGQEIYIRYGDWILEKEGLLISLTNEEYQLLQSEQKLKEIKDRIDGEVKQHQHRVRVGIVKPQSEPSKDLGQMVSDSIKAVIKKDQQRGGLLAGNKLTEGGYIKPPYIIEMENQIKALSTMVSALDCRLNVLSGGK</sequence>
<protein>
    <submittedName>
        <fullName evidence="2">Uncharacterized protein</fullName>
    </submittedName>
</protein>
<dbReference type="Proteomes" id="UP001244586">
    <property type="component" value="Chromosome"/>
</dbReference>
<accession>A0AAJ6LD46</accession>
<evidence type="ECO:0000313" key="3">
    <source>
        <dbReference type="Proteomes" id="UP001244586"/>
    </source>
</evidence>
<organism evidence="2 3">
    <name type="scientific">Acinetobacter johnsonii</name>
    <dbReference type="NCBI Taxonomy" id="40214"/>
    <lineage>
        <taxon>Bacteria</taxon>
        <taxon>Pseudomonadati</taxon>
        <taxon>Pseudomonadota</taxon>
        <taxon>Gammaproteobacteria</taxon>
        <taxon>Moraxellales</taxon>
        <taxon>Moraxellaceae</taxon>
        <taxon>Acinetobacter</taxon>
    </lineage>
</organism>
<keyword evidence="3" id="KW-1185">Reference proteome</keyword>
<feature type="coiled-coil region" evidence="1">
    <location>
        <begin position="68"/>
        <end position="95"/>
    </location>
</feature>
<dbReference type="RefSeq" id="WP_058952013.1">
    <property type="nucleotide sequence ID" value="NZ_CP121776.1"/>
</dbReference>
<proteinExistence type="predicted"/>
<name>A0AAJ6LD46_ACIJO</name>
<evidence type="ECO:0000313" key="2">
    <source>
        <dbReference type="EMBL" id="WMG17648.1"/>
    </source>
</evidence>
<dbReference type="AlphaFoldDB" id="A0AAJ6LD46"/>